<dbReference type="InterPro" id="IPR011234">
    <property type="entry name" value="Fumarylacetoacetase-like_C"/>
</dbReference>
<keyword evidence="3" id="KW-0378">Hydrolase</keyword>
<evidence type="ECO:0000256" key="1">
    <source>
        <dbReference type="ARBA" id="ARBA00022723"/>
    </source>
</evidence>
<dbReference type="InterPro" id="IPR036663">
    <property type="entry name" value="Fumarylacetoacetase_C_sf"/>
</dbReference>
<dbReference type="SUPFAM" id="SSF56529">
    <property type="entry name" value="FAH"/>
    <property type="match status" value="1"/>
</dbReference>
<keyword evidence="4" id="KW-1185">Reference proteome</keyword>
<dbReference type="PANTHER" id="PTHR11820:SF7">
    <property type="entry name" value="ACYLPYRUVASE FAHD1, MITOCHONDRIAL"/>
    <property type="match status" value="1"/>
</dbReference>
<evidence type="ECO:0000313" key="4">
    <source>
        <dbReference type="Proteomes" id="UP000772812"/>
    </source>
</evidence>
<dbReference type="Proteomes" id="UP000772812">
    <property type="component" value="Unassembled WGS sequence"/>
</dbReference>
<sequence length="203" mass="23500">MNWVRFEGRKVYPSKVICVGRNYHRHIKELNNKNPEEIVLFIKPNSSVTTQLIKPDKRCRYEGEISFLLKDGNICGVGFGIDLTLIDEQNRLKSKGLPWEKAKAFDNSAVFSDFTQITVEDVPNLKMELYINGELIQKGSVKEMIYSPEEILQEVKNYFSIYDYDILMCGTPEGVGQFEKGDIFTGRIILHNRILIEKRWTAE</sequence>
<dbReference type="EMBL" id="JAACYA010000001">
    <property type="protein sequence ID" value="MBK3331812.1"/>
    <property type="molecule type" value="Genomic_DNA"/>
</dbReference>
<organism evidence="3 4">
    <name type="scientific">Persephonella atlantica</name>
    <dbReference type="NCBI Taxonomy" id="2699429"/>
    <lineage>
        <taxon>Bacteria</taxon>
        <taxon>Pseudomonadati</taxon>
        <taxon>Aquificota</taxon>
        <taxon>Aquificia</taxon>
        <taxon>Aquificales</taxon>
        <taxon>Hydrogenothermaceae</taxon>
        <taxon>Persephonella</taxon>
    </lineage>
</organism>
<evidence type="ECO:0000313" key="3">
    <source>
        <dbReference type="EMBL" id="MBK3331812.1"/>
    </source>
</evidence>
<keyword evidence="1" id="KW-0479">Metal-binding</keyword>
<reference evidence="3 4" key="1">
    <citation type="journal article" date="2021" name="Syst. Appl. Microbiol.">
        <title>Persephonella atlantica sp. nov.: How to adapt to physico-chemical gradients in high temperature hydrothermal habitats.</title>
        <authorList>
            <person name="Francois D.X."/>
            <person name="Godfroy A."/>
            <person name="Mathien C."/>
            <person name="Aube J."/>
            <person name="Cathalot C."/>
            <person name="Lesongeur F."/>
            <person name="L'Haridon S."/>
            <person name="Philippon X."/>
            <person name="Roussel E.G."/>
        </authorList>
    </citation>
    <scope>NUCLEOTIDE SEQUENCE [LARGE SCALE GENOMIC DNA]</scope>
    <source>
        <strain evidence="3 4">MO1340</strain>
    </source>
</reference>
<feature type="domain" description="Fumarylacetoacetase-like C-terminal" evidence="2">
    <location>
        <begin position="15"/>
        <end position="184"/>
    </location>
</feature>
<protein>
    <submittedName>
        <fullName evidence="3">Fumarylacetoacetate hydrolase family protein</fullName>
    </submittedName>
</protein>
<name>A0ABS1GGA2_9AQUI</name>
<dbReference type="Gene3D" id="3.90.850.10">
    <property type="entry name" value="Fumarylacetoacetase-like, C-terminal domain"/>
    <property type="match status" value="1"/>
</dbReference>
<dbReference type="RefSeq" id="WP_200673214.1">
    <property type="nucleotide sequence ID" value="NZ_JAACYA010000001.1"/>
</dbReference>
<evidence type="ECO:0000259" key="2">
    <source>
        <dbReference type="Pfam" id="PF01557"/>
    </source>
</evidence>
<proteinExistence type="predicted"/>
<dbReference type="Pfam" id="PF01557">
    <property type="entry name" value="FAA_hydrolase"/>
    <property type="match status" value="1"/>
</dbReference>
<comment type="caution">
    <text evidence="3">The sequence shown here is derived from an EMBL/GenBank/DDBJ whole genome shotgun (WGS) entry which is preliminary data.</text>
</comment>
<dbReference type="GO" id="GO:0016787">
    <property type="term" value="F:hydrolase activity"/>
    <property type="evidence" value="ECO:0007669"/>
    <property type="project" value="UniProtKB-KW"/>
</dbReference>
<accession>A0ABS1GGA2</accession>
<dbReference type="PANTHER" id="PTHR11820">
    <property type="entry name" value="ACYLPYRUVASE"/>
    <property type="match status" value="1"/>
</dbReference>
<gene>
    <name evidence="3" type="ORF">GWK41_01870</name>
</gene>